<comment type="caution">
    <text evidence="3">The sequence shown here is derived from an EMBL/GenBank/DDBJ whole genome shotgun (WGS) entry which is preliminary data.</text>
</comment>
<evidence type="ECO:0000256" key="1">
    <source>
        <dbReference type="ARBA" id="ARBA00007613"/>
    </source>
</evidence>
<protein>
    <submittedName>
        <fullName evidence="3">Aconitate hydratase 1</fullName>
    </submittedName>
</protein>
<feature type="chain" id="PRO_5044271396" evidence="2">
    <location>
        <begin position="31"/>
        <end position="446"/>
    </location>
</feature>
<organism evidence="3 4">
    <name type="scientific">Cycloclasticus pugetii</name>
    <dbReference type="NCBI Taxonomy" id="34068"/>
    <lineage>
        <taxon>Bacteria</taxon>
        <taxon>Pseudomonadati</taxon>
        <taxon>Pseudomonadota</taxon>
        <taxon>Gammaproteobacteria</taxon>
        <taxon>Thiotrichales</taxon>
        <taxon>Piscirickettsiaceae</taxon>
        <taxon>Cycloclasticus</taxon>
    </lineage>
</organism>
<dbReference type="GO" id="GO:0015562">
    <property type="term" value="F:efflux transmembrane transporter activity"/>
    <property type="evidence" value="ECO:0007669"/>
    <property type="project" value="InterPro"/>
</dbReference>
<evidence type="ECO:0000256" key="2">
    <source>
        <dbReference type="SAM" id="SignalP"/>
    </source>
</evidence>
<keyword evidence="4" id="KW-1185">Reference proteome</keyword>
<dbReference type="PANTHER" id="PTHR30203:SF24">
    <property type="entry name" value="BLR4935 PROTEIN"/>
    <property type="match status" value="1"/>
</dbReference>
<accession>A0AB33Z009</accession>
<gene>
    <name evidence="3" type="ORF">L196_08644</name>
</gene>
<dbReference type="PANTHER" id="PTHR30203">
    <property type="entry name" value="OUTER MEMBRANE CATION EFFLUX PROTEIN"/>
    <property type="match status" value="1"/>
</dbReference>
<dbReference type="Proteomes" id="UP000015462">
    <property type="component" value="Unassembled WGS sequence"/>
</dbReference>
<dbReference type="Pfam" id="PF02321">
    <property type="entry name" value="OEP"/>
    <property type="match status" value="2"/>
</dbReference>
<dbReference type="AlphaFoldDB" id="A0AB33Z009"/>
<dbReference type="RefSeq" id="WP_016390677.1">
    <property type="nucleotide sequence ID" value="NZ_KE646809.1"/>
</dbReference>
<name>A0AB33Z009_9GAMM</name>
<dbReference type="InterPro" id="IPR010131">
    <property type="entry name" value="MdtP/NodT-like"/>
</dbReference>
<dbReference type="InterPro" id="IPR003423">
    <property type="entry name" value="OMP_efflux"/>
</dbReference>
<reference evidence="3 4" key="1">
    <citation type="journal article" date="2013" name="Genome Announc.">
        <title>Genome Sequence of the Pyrene- and Fluoranthene-Degrading Bacterium Cycloclasticus sp. Strain PY97M.</title>
        <authorList>
            <person name="Cui Z."/>
            <person name="Xu G."/>
            <person name="Li Q."/>
            <person name="Gao W."/>
            <person name="Zheng L."/>
        </authorList>
    </citation>
    <scope>NUCLEOTIDE SEQUENCE [LARGE SCALE GENOMIC DNA]</scope>
    <source>
        <strain evidence="3 4">PY97M</strain>
    </source>
</reference>
<sequence length="446" mass="49598">MRFTSINGCRTLYLSAVFLISGLSPHLAYADTNTDLTLKKAIAQTLEQNPRLYQYSFVKDDYSAQRQTQSLRPVIELGLEVENFAGSGELRGFDSAEATLSLSSVIEMGGKRQARMSLVDARLAGVQWLQQAATLDVLGKLTQVYINGLASQENIALANEALDLSRSLFQTIKSSAKRGVTPEAEVMRAQVAVTQAEIRLAALLSKFERQKVSLASFWGEMNPQFIKLTGNLFEFGTSESFEQLYTRIKKSPAIEVFASEQRIKDAEVTLARTNEKSDITWQAGVRRFKESDDAALTAGFSIPLFSNKRNQGEVKVALARRNAVEYARLDALLQLHTKLFEAYSLRQQNIEAVDQTQNTSIPALEKALNLTRQGYENGRYSYLDLITAQEELLATKQALIDAATNGLVSQALIEQLTSEAFAQKRILKKHSQLIPPRANHIGNHNE</sequence>
<evidence type="ECO:0000313" key="3">
    <source>
        <dbReference type="EMBL" id="EPD12660.1"/>
    </source>
</evidence>
<dbReference type="EMBL" id="ASHL01000007">
    <property type="protein sequence ID" value="EPD12660.1"/>
    <property type="molecule type" value="Genomic_DNA"/>
</dbReference>
<feature type="signal peptide" evidence="2">
    <location>
        <begin position="1"/>
        <end position="30"/>
    </location>
</feature>
<dbReference type="Gene3D" id="1.20.1600.10">
    <property type="entry name" value="Outer membrane efflux proteins (OEP)"/>
    <property type="match status" value="1"/>
</dbReference>
<dbReference type="SUPFAM" id="SSF56954">
    <property type="entry name" value="Outer membrane efflux proteins (OEP)"/>
    <property type="match status" value="1"/>
</dbReference>
<comment type="similarity">
    <text evidence="1">Belongs to the outer membrane factor (OMF) (TC 1.B.17) family.</text>
</comment>
<proteinExistence type="inferred from homology"/>
<keyword evidence="2" id="KW-0732">Signal</keyword>
<evidence type="ECO:0000313" key="4">
    <source>
        <dbReference type="Proteomes" id="UP000015462"/>
    </source>
</evidence>